<keyword evidence="1" id="KW-0479">Metal-binding</keyword>
<evidence type="ECO:0000313" key="4">
    <source>
        <dbReference type="EMBL" id="JAS20343.1"/>
    </source>
</evidence>
<dbReference type="InterPro" id="IPR013087">
    <property type="entry name" value="Znf_C2H2_type"/>
</dbReference>
<dbReference type="PROSITE" id="PS50157">
    <property type="entry name" value="ZINC_FINGER_C2H2_2"/>
    <property type="match status" value="1"/>
</dbReference>
<dbReference type="PROSITE" id="PS00028">
    <property type="entry name" value="ZINC_FINGER_C2H2_1"/>
    <property type="match status" value="1"/>
</dbReference>
<proteinExistence type="predicted"/>
<reference evidence="4" key="1">
    <citation type="submission" date="2015-12" db="EMBL/GenBank/DDBJ databases">
        <title>De novo transcriptome assembly of four potential Pierce s Disease insect vectors from Arizona vineyards.</title>
        <authorList>
            <person name="Tassone E.E."/>
        </authorList>
    </citation>
    <scope>NUCLEOTIDE SEQUENCE</scope>
</reference>
<organism evidence="4">
    <name type="scientific">Clastoptera arizonana</name>
    <name type="common">Arizona spittle bug</name>
    <dbReference type="NCBI Taxonomy" id="38151"/>
    <lineage>
        <taxon>Eukaryota</taxon>
        <taxon>Metazoa</taxon>
        <taxon>Ecdysozoa</taxon>
        <taxon>Arthropoda</taxon>
        <taxon>Hexapoda</taxon>
        <taxon>Insecta</taxon>
        <taxon>Pterygota</taxon>
        <taxon>Neoptera</taxon>
        <taxon>Paraneoptera</taxon>
        <taxon>Hemiptera</taxon>
        <taxon>Auchenorrhyncha</taxon>
        <taxon>Cercopoidea</taxon>
        <taxon>Clastopteridae</taxon>
        <taxon>Clastoptera</taxon>
    </lineage>
</organism>
<keyword evidence="2" id="KW-0812">Transmembrane</keyword>
<dbReference type="GO" id="GO:0008270">
    <property type="term" value="F:zinc ion binding"/>
    <property type="evidence" value="ECO:0007669"/>
    <property type="project" value="UniProtKB-KW"/>
</dbReference>
<dbReference type="EMBL" id="GEDC01016955">
    <property type="protein sequence ID" value="JAS20343.1"/>
    <property type="molecule type" value="Transcribed_RNA"/>
</dbReference>
<keyword evidence="2" id="KW-0472">Membrane</keyword>
<keyword evidence="1" id="KW-0862">Zinc</keyword>
<accession>A0A1B6D3X7</accession>
<evidence type="ECO:0000256" key="1">
    <source>
        <dbReference type="PROSITE-ProRule" id="PRU00042"/>
    </source>
</evidence>
<protein>
    <recommendedName>
        <fullName evidence="3">C2H2-type domain-containing protein</fullName>
    </recommendedName>
</protein>
<feature type="domain" description="C2H2-type" evidence="3">
    <location>
        <begin position="20"/>
        <end position="48"/>
    </location>
</feature>
<keyword evidence="2" id="KW-1133">Transmembrane helix</keyword>
<dbReference type="AlphaFoldDB" id="A0A1B6D3X7"/>
<dbReference type="PANTHER" id="PTHR21385">
    <property type="entry name" value="ZINC FINGER PROTEIN-RELATED"/>
    <property type="match status" value="1"/>
</dbReference>
<sequence>MRDIFIPQQNAKLQHRASQWTCGFCGKSFYDEKFLDMHFDNRHKNNINMAEDAVCLADYCDIMRCEVLQTLDISSSSSLEASHLNTDIEIWREATAYHTALTTAGPRDLARVSTKSEIFPRNHALPTSINHHCPRTEAPPFLSTENDNNSSDVCDNNLVDSSMPPKQRLNELQKLKANCKPEVLQKVKTRCEILVRDCIAGLLVNLSVQDFKDVEEELNQAVCWYLTCERYWQDSPADPRPFPWGLVFVFIMILSLGICLCYYIIWVLFDSDDMSEASTSVTASSSPAHLSHYSDDYYAIPDDLAQSEHYIYVTYPPDLKRRLLESCYNRTTRL</sequence>
<gene>
    <name evidence="4" type="ORF">g.22178</name>
</gene>
<keyword evidence="1" id="KW-0863">Zinc-finger</keyword>
<evidence type="ECO:0000259" key="3">
    <source>
        <dbReference type="PROSITE" id="PS50157"/>
    </source>
</evidence>
<dbReference type="PANTHER" id="PTHR21385:SF0">
    <property type="entry name" value="RE51073P"/>
    <property type="match status" value="1"/>
</dbReference>
<name>A0A1B6D3X7_9HEMI</name>
<evidence type="ECO:0000256" key="2">
    <source>
        <dbReference type="SAM" id="Phobius"/>
    </source>
</evidence>
<feature type="transmembrane region" description="Helical" evidence="2">
    <location>
        <begin position="244"/>
        <end position="269"/>
    </location>
</feature>